<proteinExistence type="predicted"/>
<organism evidence="2 3">
    <name type="scientific">Glycomyces endophyticus</name>
    <dbReference type="NCBI Taxonomy" id="480996"/>
    <lineage>
        <taxon>Bacteria</taxon>
        <taxon>Bacillati</taxon>
        <taxon>Actinomycetota</taxon>
        <taxon>Actinomycetes</taxon>
        <taxon>Glycomycetales</taxon>
        <taxon>Glycomycetaceae</taxon>
        <taxon>Glycomyces</taxon>
    </lineage>
</organism>
<keyword evidence="3" id="KW-1185">Reference proteome</keyword>
<dbReference type="RefSeq" id="WP_344484865.1">
    <property type="nucleotide sequence ID" value="NZ_BAAAQF010000005.1"/>
</dbReference>
<sequence>MRTESLASEGPDPAVSLDRGTFRDDYRSYTVRASSADAPDSFQVITGPRGDDVVLVISGLNSGDLKATWGRFWNGLKPQAKVWVEEQAFRVFYRDRINTATSTRFCDG</sequence>
<evidence type="ECO:0000313" key="2">
    <source>
        <dbReference type="EMBL" id="GAA1672700.1"/>
    </source>
</evidence>
<name>A0ABN2GKD3_9ACTN</name>
<dbReference type="Proteomes" id="UP001499851">
    <property type="component" value="Unassembled WGS sequence"/>
</dbReference>
<evidence type="ECO:0000313" key="3">
    <source>
        <dbReference type="Proteomes" id="UP001499851"/>
    </source>
</evidence>
<accession>A0ABN2GKD3</accession>
<dbReference type="EMBL" id="BAAAQF010000005">
    <property type="protein sequence ID" value="GAA1672700.1"/>
    <property type="molecule type" value="Genomic_DNA"/>
</dbReference>
<feature type="region of interest" description="Disordered" evidence="1">
    <location>
        <begin position="1"/>
        <end position="20"/>
    </location>
</feature>
<comment type="caution">
    <text evidence="2">The sequence shown here is derived from an EMBL/GenBank/DDBJ whole genome shotgun (WGS) entry which is preliminary data.</text>
</comment>
<evidence type="ECO:0000256" key="1">
    <source>
        <dbReference type="SAM" id="MobiDB-lite"/>
    </source>
</evidence>
<reference evidence="2 3" key="1">
    <citation type="journal article" date="2019" name="Int. J. Syst. Evol. Microbiol.">
        <title>The Global Catalogue of Microorganisms (GCM) 10K type strain sequencing project: providing services to taxonomists for standard genome sequencing and annotation.</title>
        <authorList>
            <consortium name="The Broad Institute Genomics Platform"/>
            <consortium name="The Broad Institute Genome Sequencing Center for Infectious Disease"/>
            <person name="Wu L."/>
            <person name="Ma J."/>
        </authorList>
    </citation>
    <scope>NUCLEOTIDE SEQUENCE [LARGE SCALE GENOMIC DNA]</scope>
    <source>
        <strain evidence="2 3">JCM 16001</strain>
    </source>
</reference>
<gene>
    <name evidence="2" type="ORF">GCM10009830_18610</name>
</gene>
<protein>
    <submittedName>
        <fullName evidence="2">Uncharacterized protein</fullName>
    </submittedName>
</protein>